<reference evidence="4" key="1">
    <citation type="submission" date="2025-08" db="UniProtKB">
        <authorList>
            <consortium name="Ensembl"/>
        </authorList>
    </citation>
    <scope>IDENTIFICATION</scope>
</reference>
<dbReference type="InterPro" id="IPR003635">
    <property type="entry name" value="Neurokinin-B/TAC3"/>
</dbReference>
<dbReference type="GO" id="GO:0007217">
    <property type="term" value="P:tachykinin receptor signaling pathway"/>
    <property type="evidence" value="ECO:0007669"/>
    <property type="project" value="InterPro"/>
</dbReference>
<dbReference type="Ensembl" id="ENSPCET00000008443.1">
    <property type="protein sequence ID" value="ENSPCEP00000008157.1"/>
    <property type="gene ID" value="ENSPCEG00000006534.1"/>
</dbReference>
<sequence>MRRSAGGGIQAQGSPRGRCGVGESGTGRRVSKGGRIERPRAASLRSPLPWPDSARSTAADPCLSAGDMHDFFVGLMGKRTSEPDDPTEGNKETFAGAGDPRHSPNAQ</sequence>
<dbReference type="AlphaFoldDB" id="A0A8C8RMR1"/>
<dbReference type="PROSITE" id="PS00267">
    <property type="entry name" value="TACHYKININ"/>
    <property type="match status" value="1"/>
</dbReference>
<feature type="region of interest" description="Disordered" evidence="3">
    <location>
        <begin position="1"/>
        <end position="63"/>
    </location>
</feature>
<evidence type="ECO:0000256" key="2">
    <source>
        <dbReference type="ARBA" id="ARBA00022815"/>
    </source>
</evidence>
<feature type="compositionally biased region" description="Gly residues" evidence="3">
    <location>
        <begin position="1"/>
        <end position="10"/>
    </location>
</feature>
<organism evidence="4 5">
    <name type="scientific">Pelusios castaneus</name>
    <name type="common">West African mud turtle</name>
    <dbReference type="NCBI Taxonomy" id="367368"/>
    <lineage>
        <taxon>Eukaryota</taxon>
        <taxon>Metazoa</taxon>
        <taxon>Chordata</taxon>
        <taxon>Craniata</taxon>
        <taxon>Vertebrata</taxon>
        <taxon>Euteleostomi</taxon>
        <taxon>Archelosauria</taxon>
        <taxon>Testudinata</taxon>
        <taxon>Testudines</taxon>
        <taxon>Pleurodira</taxon>
        <taxon>Pelomedusidae</taxon>
        <taxon>Pelusios</taxon>
    </lineage>
</organism>
<keyword evidence="5" id="KW-1185">Reference proteome</keyword>
<proteinExistence type="inferred from homology"/>
<protein>
    <recommendedName>
        <fullName evidence="6">Neurokinin-B</fullName>
    </recommendedName>
</protein>
<name>A0A8C8RMR1_9SAUR</name>
<evidence type="ECO:0008006" key="6">
    <source>
        <dbReference type="Google" id="ProtNLM"/>
    </source>
</evidence>
<accession>A0A8C8RMR1</accession>
<evidence type="ECO:0000313" key="4">
    <source>
        <dbReference type="Ensembl" id="ENSPCEP00000008157.1"/>
    </source>
</evidence>
<reference evidence="4" key="2">
    <citation type="submission" date="2025-09" db="UniProtKB">
        <authorList>
            <consortium name="Ensembl"/>
        </authorList>
    </citation>
    <scope>IDENTIFICATION</scope>
</reference>
<dbReference type="Proteomes" id="UP000694393">
    <property type="component" value="Unplaced"/>
</dbReference>
<evidence type="ECO:0000256" key="1">
    <source>
        <dbReference type="ARBA" id="ARBA00007518"/>
    </source>
</evidence>
<evidence type="ECO:0000313" key="5">
    <source>
        <dbReference type="Proteomes" id="UP000694393"/>
    </source>
</evidence>
<comment type="similarity">
    <text evidence="1">Belongs to the tachykinin family.</text>
</comment>
<evidence type="ECO:0000256" key="3">
    <source>
        <dbReference type="SAM" id="MobiDB-lite"/>
    </source>
</evidence>
<dbReference type="PRINTS" id="PR01828">
    <property type="entry name" value="NEUROKININB"/>
</dbReference>
<keyword evidence="2" id="KW-0027">Amidation</keyword>
<feature type="region of interest" description="Disordered" evidence="3">
    <location>
        <begin position="75"/>
        <end position="107"/>
    </location>
</feature>
<dbReference type="InterPro" id="IPR013055">
    <property type="entry name" value="Tachy_Neuro_lke_CS"/>
</dbReference>